<dbReference type="InterPro" id="IPR029068">
    <property type="entry name" value="Glyas_Bleomycin-R_OHBP_Dase"/>
</dbReference>
<dbReference type="HOGENOM" id="CLU_046006_17_1_6"/>
<accession>A0A061JV78</accession>
<dbReference type="Gene3D" id="3.10.180.10">
    <property type="entry name" value="2,3-Dihydroxybiphenyl 1,2-Dioxygenase, domain 1"/>
    <property type="match status" value="1"/>
</dbReference>
<dbReference type="AlphaFoldDB" id="A0A061JV78"/>
<feature type="domain" description="PhnB-like" evidence="1">
    <location>
        <begin position="2"/>
        <end position="135"/>
    </location>
</feature>
<dbReference type="Pfam" id="PF06983">
    <property type="entry name" value="3-dmu-9_3-mt"/>
    <property type="match status" value="1"/>
</dbReference>
<reference evidence="2 3" key="1">
    <citation type="journal article" date="2013" name="Genome Announc.">
        <title>Draft Genome of the Nitrogen-Fixing Bacterium Pseudomonas stutzeri Strain KOS6 Isolated from Industrial Hydrocarbon Sludge.</title>
        <authorList>
            <person name="Grigoryeva T.V."/>
            <person name="Laikov A.V."/>
            <person name="Naumova R.P."/>
            <person name="Manolov A.I."/>
            <person name="Larin A.K."/>
            <person name="Karpova I.Y."/>
            <person name="Semashko T.A."/>
            <person name="Alexeev D.G."/>
            <person name="Kostryukova E.S."/>
            <person name="Muller R."/>
            <person name="Govorun V.M."/>
        </authorList>
    </citation>
    <scope>NUCLEOTIDE SEQUENCE [LARGE SCALE GENOMIC DNA]</scope>
    <source>
        <strain evidence="2 3">KOS6</strain>
    </source>
</reference>
<dbReference type="CDD" id="cd06588">
    <property type="entry name" value="PhnB_like"/>
    <property type="match status" value="1"/>
</dbReference>
<dbReference type="EMBL" id="AMCZ02000002">
    <property type="protein sequence ID" value="EWC42723.1"/>
    <property type="molecule type" value="Genomic_DNA"/>
</dbReference>
<evidence type="ECO:0000313" key="3">
    <source>
        <dbReference type="Proteomes" id="UP000026923"/>
    </source>
</evidence>
<dbReference type="GO" id="GO:0032259">
    <property type="term" value="P:methylation"/>
    <property type="evidence" value="ECO:0007669"/>
    <property type="project" value="UniProtKB-KW"/>
</dbReference>
<keyword evidence="2" id="KW-0830">Ubiquinone</keyword>
<dbReference type="InterPro" id="IPR028973">
    <property type="entry name" value="PhnB-like"/>
</dbReference>
<organism evidence="2 3">
    <name type="scientific">Stutzerimonas stutzeri KOS6</name>
    <dbReference type="NCBI Taxonomy" id="1218352"/>
    <lineage>
        <taxon>Bacteria</taxon>
        <taxon>Pseudomonadati</taxon>
        <taxon>Pseudomonadota</taxon>
        <taxon>Gammaproteobacteria</taxon>
        <taxon>Pseudomonadales</taxon>
        <taxon>Pseudomonadaceae</taxon>
        <taxon>Stutzerimonas</taxon>
    </lineage>
</organism>
<dbReference type="PANTHER" id="PTHR33990:SF1">
    <property type="entry name" value="PROTEIN YJDN"/>
    <property type="match status" value="1"/>
</dbReference>
<dbReference type="RefSeq" id="WP_003295802.1">
    <property type="nucleotide sequence ID" value="NZ_KK020675.1"/>
</dbReference>
<protein>
    <submittedName>
        <fullName evidence="2">3-demethylubiquinone-9 3-methyltransferase</fullName>
    </submittedName>
</protein>
<sequence>MKISTYLTFDGTARDAFSFYQQVLGGTLEMMTFAQAPDAEQFPAEYHERIMHACLNLGEGVLMASDTLPGDTCGGEPYAGIKGCSISLNPASVAEGERLFAELAAGGTVIMPLEKTFWAERFGMLTDRFGVSWMVNCEQG</sequence>
<dbReference type="Proteomes" id="UP000026923">
    <property type="component" value="Unassembled WGS sequence"/>
</dbReference>
<dbReference type="GO" id="GO:0008168">
    <property type="term" value="F:methyltransferase activity"/>
    <property type="evidence" value="ECO:0007669"/>
    <property type="project" value="UniProtKB-KW"/>
</dbReference>
<comment type="caution">
    <text evidence="2">The sequence shown here is derived from an EMBL/GenBank/DDBJ whole genome shotgun (WGS) entry which is preliminary data.</text>
</comment>
<gene>
    <name evidence="2" type="ORF">B597_001965</name>
</gene>
<dbReference type="SUPFAM" id="SSF54593">
    <property type="entry name" value="Glyoxalase/Bleomycin resistance protein/Dihydroxybiphenyl dioxygenase"/>
    <property type="match status" value="1"/>
</dbReference>
<keyword evidence="2" id="KW-0489">Methyltransferase</keyword>
<proteinExistence type="predicted"/>
<keyword evidence="2" id="KW-0808">Transferase</keyword>
<evidence type="ECO:0000259" key="1">
    <source>
        <dbReference type="Pfam" id="PF06983"/>
    </source>
</evidence>
<dbReference type="OrthoDB" id="9795306at2"/>
<evidence type="ECO:0000313" key="2">
    <source>
        <dbReference type="EMBL" id="EWC42723.1"/>
    </source>
</evidence>
<dbReference type="PANTHER" id="PTHR33990">
    <property type="entry name" value="PROTEIN YJDN-RELATED"/>
    <property type="match status" value="1"/>
</dbReference>
<dbReference type="eggNOG" id="COG2764">
    <property type="taxonomic scope" value="Bacteria"/>
</dbReference>
<name>A0A061JV78_STUST</name>